<dbReference type="EMBL" id="RCMV01000113">
    <property type="protein sequence ID" value="KAG3224400.1"/>
    <property type="molecule type" value="Genomic_DNA"/>
</dbReference>
<dbReference type="InterPro" id="IPR025724">
    <property type="entry name" value="GAG-pre-integrase_dom"/>
</dbReference>
<evidence type="ECO:0008006" key="10">
    <source>
        <dbReference type="Google" id="ProtNLM"/>
    </source>
</evidence>
<dbReference type="Proteomes" id="UP000697107">
    <property type="component" value="Unassembled WGS sequence"/>
</dbReference>
<evidence type="ECO:0000313" key="4">
    <source>
        <dbReference type="EMBL" id="KAG2869526.1"/>
    </source>
</evidence>
<dbReference type="Pfam" id="PF22936">
    <property type="entry name" value="Pol_BBD"/>
    <property type="match status" value="1"/>
</dbReference>
<organism evidence="4 9">
    <name type="scientific">Phytophthora cactorum</name>
    <dbReference type="NCBI Taxonomy" id="29920"/>
    <lineage>
        <taxon>Eukaryota</taxon>
        <taxon>Sar</taxon>
        <taxon>Stramenopiles</taxon>
        <taxon>Oomycota</taxon>
        <taxon>Peronosporomycetes</taxon>
        <taxon>Peronosporales</taxon>
        <taxon>Peronosporaceae</taxon>
        <taxon>Phytophthora</taxon>
    </lineage>
</organism>
<dbReference type="VEuPathDB" id="FungiDB:PC110_g22727"/>
<sequence length="228" mass="25582">MAGTDDSSNRSTASRRTSQNKKMKPSYRPEAWVYDCGANRHLVGDKRYFVEYRSLTAAEREKETVQGYNGTSAPIGIGTIDLWVVVNGGHVALRLEQVYYSPARPNLFSQSVARQQGYTVDYDDGSAVYTLSKNEATALQAPLKTTCGLWMFTVHNEFLPGECSPVVPKAIVNFTPRDGVADLQCWHERLGPLNPQYIRKMADEGLVEGMMLRRRQFDMCEACQLGKQ</sequence>
<evidence type="ECO:0000313" key="6">
    <source>
        <dbReference type="EMBL" id="KAG2947420.1"/>
    </source>
</evidence>
<dbReference type="Proteomes" id="UP000774804">
    <property type="component" value="Unassembled WGS sequence"/>
</dbReference>
<dbReference type="EMBL" id="RCMG01000001">
    <property type="protein sequence ID" value="KAG2869526.1"/>
    <property type="molecule type" value="Genomic_DNA"/>
</dbReference>
<proteinExistence type="predicted"/>
<feature type="compositionally biased region" description="Low complexity" evidence="1">
    <location>
        <begin position="1"/>
        <end position="17"/>
    </location>
</feature>
<dbReference type="Proteomes" id="UP000760860">
    <property type="component" value="Unassembled WGS sequence"/>
</dbReference>
<accession>A0A8T1A0Q8</accession>
<dbReference type="EMBL" id="RCMK01000133">
    <property type="protein sequence ID" value="KAG2947420.1"/>
    <property type="molecule type" value="Genomic_DNA"/>
</dbReference>
<dbReference type="EMBL" id="RCMI01000011">
    <property type="protein sequence ID" value="KAG2943247.1"/>
    <property type="molecule type" value="Genomic_DNA"/>
</dbReference>
<evidence type="ECO:0000259" key="2">
    <source>
        <dbReference type="Pfam" id="PF13976"/>
    </source>
</evidence>
<feature type="region of interest" description="Disordered" evidence="1">
    <location>
        <begin position="1"/>
        <end position="24"/>
    </location>
</feature>
<dbReference type="EMBL" id="RCML01000008">
    <property type="protein sequence ID" value="KAG2999444.1"/>
    <property type="molecule type" value="Genomic_DNA"/>
</dbReference>
<dbReference type="Proteomes" id="UP000735874">
    <property type="component" value="Unassembled WGS sequence"/>
</dbReference>
<dbReference type="InterPro" id="IPR054722">
    <property type="entry name" value="PolX-like_BBD"/>
</dbReference>
<evidence type="ECO:0000313" key="7">
    <source>
        <dbReference type="EMBL" id="KAG2999444.1"/>
    </source>
</evidence>
<dbReference type="Proteomes" id="UP000736787">
    <property type="component" value="Unassembled WGS sequence"/>
</dbReference>
<gene>
    <name evidence="4" type="ORF">PC113_g57</name>
    <name evidence="5" type="ORF">PC115_g986</name>
    <name evidence="6" type="ORF">PC117_g6841</name>
    <name evidence="7" type="ORF">PC118_g812</name>
    <name evidence="8" type="ORF">PC129_g4945</name>
</gene>
<feature type="domain" description="GAG-pre-integrase" evidence="2">
    <location>
        <begin position="181"/>
        <end position="228"/>
    </location>
</feature>
<evidence type="ECO:0000313" key="8">
    <source>
        <dbReference type="EMBL" id="KAG3224400.1"/>
    </source>
</evidence>
<evidence type="ECO:0000259" key="3">
    <source>
        <dbReference type="Pfam" id="PF22936"/>
    </source>
</evidence>
<protein>
    <recommendedName>
        <fullName evidence="10">GAG-pre-integrase domain-containing protein</fullName>
    </recommendedName>
</protein>
<feature type="domain" description="Retrovirus-related Pol polyprotein from transposon TNT 1-94-like beta-barrel" evidence="3">
    <location>
        <begin position="32"/>
        <end position="118"/>
    </location>
</feature>
<evidence type="ECO:0000313" key="5">
    <source>
        <dbReference type="EMBL" id="KAG2943247.1"/>
    </source>
</evidence>
<name>A0A8T1A0Q8_9STRA</name>
<reference evidence="4" key="1">
    <citation type="submission" date="2018-10" db="EMBL/GenBank/DDBJ databases">
        <title>Effector identification in a new, highly contiguous assembly of the strawberry crown rot pathogen Phytophthora cactorum.</title>
        <authorList>
            <person name="Armitage A.D."/>
            <person name="Nellist C.F."/>
            <person name="Bates H."/>
            <person name="Vickerstaff R.J."/>
            <person name="Harrison R.J."/>
        </authorList>
    </citation>
    <scope>NUCLEOTIDE SEQUENCE</scope>
    <source>
        <strain evidence="4">15-7</strain>
        <strain evidence="5">4032</strain>
        <strain evidence="6">4040</strain>
        <strain evidence="7">P415</strain>
        <strain evidence="8">P421</strain>
    </source>
</reference>
<evidence type="ECO:0000256" key="1">
    <source>
        <dbReference type="SAM" id="MobiDB-lite"/>
    </source>
</evidence>
<dbReference type="AlphaFoldDB" id="A0A8T1A0Q8"/>
<dbReference type="Pfam" id="PF13976">
    <property type="entry name" value="gag_pre-integrs"/>
    <property type="match status" value="1"/>
</dbReference>
<evidence type="ECO:0000313" key="9">
    <source>
        <dbReference type="Proteomes" id="UP000735874"/>
    </source>
</evidence>
<comment type="caution">
    <text evidence="4">The sequence shown here is derived from an EMBL/GenBank/DDBJ whole genome shotgun (WGS) entry which is preliminary data.</text>
</comment>